<dbReference type="AlphaFoldDB" id="J3JTV1"/>
<dbReference type="Pfam" id="PF16543">
    <property type="entry name" value="DFRP_C"/>
    <property type="match status" value="1"/>
</dbReference>
<dbReference type="EnsemblMetazoa" id="XM_019907973.1">
    <property type="protein sequence ID" value="XP_019763532.1"/>
    <property type="gene ID" value="LOC109539899"/>
</dbReference>
<evidence type="ECO:0000313" key="16">
    <source>
        <dbReference type="EMBL" id="ENN75158.1"/>
    </source>
</evidence>
<evidence type="ECO:0000256" key="8">
    <source>
        <dbReference type="ARBA" id="ARBA00022771"/>
    </source>
</evidence>
<dbReference type="GO" id="GO:0005829">
    <property type="term" value="C:cytosol"/>
    <property type="evidence" value="ECO:0007669"/>
    <property type="project" value="TreeGrafter"/>
</dbReference>
<dbReference type="PANTHER" id="PTHR12681:SF0">
    <property type="entry name" value="ZINC FINGER CCCH DOMAIN-CONTAINING PROTEIN 15"/>
    <property type="match status" value="1"/>
</dbReference>
<evidence type="ECO:0000313" key="15">
    <source>
        <dbReference type="EMBL" id="AEE61623.1"/>
    </source>
</evidence>
<evidence type="ECO:0000313" key="20">
    <source>
        <dbReference type="Proteomes" id="UP000030742"/>
    </source>
</evidence>
<keyword evidence="19" id="KW-1185">Reference proteome</keyword>
<dbReference type="FunFam" id="4.10.1000.10:FF:000050">
    <property type="entry name" value="AGAP008634-PA"/>
    <property type="match status" value="1"/>
</dbReference>
<feature type="compositionally biased region" description="Basic and acidic residues" evidence="13">
    <location>
        <begin position="259"/>
        <end position="277"/>
    </location>
</feature>
<reference evidence="19 20" key="2">
    <citation type="journal article" date="2013" name="Genome Biol.">
        <title>Draft genome of the mountain pine beetle, Dendroctonus ponderosae Hopkins, a major forest pest.</title>
        <authorList>
            <person name="Keeling C.I."/>
            <person name="Yuen M.M."/>
            <person name="Liao N.Y."/>
            <person name="Docking T.R."/>
            <person name="Chan S.K."/>
            <person name="Taylor G.A."/>
            <person name="Palmquist D.L."/>
            <person name="Jackman S.D."/>
            <person name="Nguyen A."/>
            <person name="Li M."/>
            <person name="Henderson H."/>
            <person name="Janes J.K."/>
            <person name="Zhao Y."/>
            <person name="Pandoh P."/>
            <person name="Moore R."/>
            <person name="Sperling F.A."/>
            <person name="Huber D.P."/>
            <person name="Birol I."/>
            <person name="Jones S.J."/>
            <person name="Bohlmann J."/>
        </authorList>
    </citation>
    <scope>NUCLEOTIDE SEQUENCE</scope>
</reference>
<dbReference type="Pfam" id="PF00642">
    <property type="entry name" value="zf-CCCH"/>
    <property type="match status" value="1"/>
</dbReference>
<dbReference type="Proteomes" id="UP000019118">
    <property type="component" value="Unassembled WGS sequence"/>
</dbReference>
<evidence type="ECO:0000256" key="10">
    <source>
        <dbReference type="ARBA" id="ARBA00023054"/>
    </source>
</evidence>
<dbReference type="GO" id="GO:0005634">
    <property type="term" value="C:nucleus"/>
    <property type="evidence" value="ECO:0007669"/>
    <property type="project" value="UniProtKB-SubCell"/>
</dbReference>
<dbReference type="GO" id="GO:0008270">
    <property type="term" value="F:zinc ion binding"/>
    <property type="evidence" value="ECO:0007669"/>
    <property type="project" value="UniProtKB-KW"/>
</dbReference>
<feature type="domain" description="C3H1-type" evidence="14">
    <location>
        <begin position="169"/>
        <end position="206"/>
    </location>
</feature>
<dbReference type="Proteomes" id="UP000030742">
    <property type="component" value="Unassembled WGS sequence"/>
</dbReference>
<dbReference type="Gene3D" id="4.10.1000.10">
    <property type="entry name" value="Zinc finger, CCCH-type"/>
    <property type="match status" value="1"/>
</dbReference>
<proteinExistence type="evidence at transcript level"/>
<evidence type="ECO:0000259" key="14">
    <source>
        <dbReference type="PROSITE" id="PS50103"/>
    </source>
</evidence>
<evidence type="ECO:0000256" key="9">
    <source>
        <dbReference type="ARBA" id="ARBA00022833"/>
    </source>
</evidence>
<evidence type="ECO:0000256" key="12">
    <source>
        <dbReference type="PROSITE-ProRule" id="PRU00723"/>
    </source>
</evidence>
<evidence type="ECO:0000256" key="3">
    <source>
        <dbReference type="ARBA" id="ARBA00010043"/>
    </source>
</evidence>
<dbReference type="PROSITE" id="PS50103">
    <property type="entry name" value="ZF_C3H1"/>
    <property type="match status" value="2"/>
</dbReference>
<dbReference type="KEGG" id="dpa:109539899"/>
<accession>J3JTV1</accession>
<feature type="zinc finger region" description="C3H1-type" evidence="12">
    <location>
        <begin position="169"/>
        <end position="206"/>
    </location>
</feature>
<dbReference type="HOGENOM" id="CLU_042870_3_0_1"/>
<reference evidence="18" key="3">
    <citation type="submission" date="2024-08" db="UniProtKB">
        <authorList>
            <consortium name="EnsemblMetazoa"/>
        </authorList>
    </citation>
    <scope>IDENTIFICATION</scope>
</reference>
<dbReference type="OrthoDB" id="278280at2759"/>
<keyword evidence="7" id="KW-0677">Repeat</keyword>
<keyword evidence="5" id="KW-0963">Cytoplasm</keyword>
<dbReference type="InterPro" id="IPR036855">
    <property type="entry name" value="Znf_CCCH_sf"/>
</dbReference>
<keyword evidence="11" id="KW-0539">Nucleus</keyword>
<feature type="domain" description="C3H1-type" evidence="14">
    <location>
        <begin position="93"/>
        <end position="120"/>
    </location>
</feature>
<feature type="compositionally biased region" description="Low complexity" evidence="13">
    <location>
        <begin position="1"/>
        <end position="11"/>
    </location>
</feature>
<evidence type="ECO:0000256" key="7">
    <source>
        <dbReference type="ARBA" id="ARBA00022737"/>
    </source>
</evidence>
<dbReference type="GO" id="GO:0002181">
    <property type="term" value="P:cytoplasmic translation"/>
    <property type="evidence" value="ECO:0007669"/>
    <property type="project" value="TreeGrafter"/>
</dbReference>
<evidence type="ECO:0000256" key="2">
    <source>
        <dbReference type="ARBA" id="ARBA00004496"/>
    </source>
</evidence>
<evidence type="ECO:0000313" key="19">
    <source>
        <dbReference type="Proteomes" id="UP000019118"/>
    </source>
</evidence>
<feature type="region of interest" description="Disordered" evidence="13">
    <location>
        <begin position="331"/>
        <end position="397"/>
    </location>
</feature>
<dbReference type="Gene3D" id="6.20.400.10">
    <property type="match status" value="1"/>
</dbReference>
<protein>
    <recommendedName>
        <fullName evidence="4">Zinc finger CCCH domain-containing protein 15</fullName>
    </recommendedName>
</protein>
<dbReference type="InterPro" id="IPR000571">
    <property type="entry name" value="Znf_CCCH"/>
</dbReference>
<keyword evidence="9 12" id="KW-0862">Zinc</keyword>
<dbReference type="OMA" id="GREMFYF"/>
<feature type="zinc finger region" description="C3H1-type" evidence="12">
    <location>
        <begin position="93"/>
        <end position="120"/>
    </location>
</feature>
<dbReference type="GO" id="GO:0003729">
    <property type="term" value="F:mRNA binding"/>
    <property type="evidence" value="ECO:0007669"/>
    <property type="project" value="TreeGrafter"/>
</dbReference>
<dbReference type="SUPFAM" id="SSF90229">
    <property type="entry name" value="CCCH zinc finger"/>
    <property type="match status" value="1"/>
</dbReference>
<keyword evidence="10" id="KW-0175">Coiled coil</keyword>
<dbReference type="EMBL" id="BT126660">
    <property type="protein sequence ID" value="AEE61623.1"/>
    <property type="molecule type" value="mRNA"/>
</dbReference>
<evidence type="ECO:0000256" key="5">
    <source>
        <dbReference type="ARBA" id="ARBA00022490"/>
    </source>
</evidence>
<feature type="region of interest" description="Disordered" evidence="13">
    <location>
        <begin position="1"/>
        <end position="21"/>
    </location>
</feature>
<keyword evidence="6 12" id="KW-0479">Metal-binding</keyword>
<feature type="compositionally biased region" description="Basic and acidic residues" evidence="13">
    <location>
        <begin position="12"/>
        <end position="21"/>
    </location>
</feature>
<reference evidence="15" key="1">
    <citation type="journal article" date="2012" name="Insect Biochem. Mol. Biol.">
        <title>Transcriptome and full-length cDNA resources for the mountain pine beetle, Dendroctonus ponderosae Hopkins, a major insect pest of pine forests.</title>
        <authorList>
            <person name="Keeling C.I."/>
            <person name="Henderson H."/>
            <person name="Li M."/>
            <person name="Yuen M."/>
            <person name="Clark E.L."/>
            <person name="Fraser J.D."/>
            <person name="Huber D.P."/>
            <person name="Liao N.Y."/>
            <person name="Roderick Docking T."/>
            <person name="Birol I."/>
            <person name="Chan S.K."/>
            <person name="Taylor G.A."/>
            <person name="Palmquist D."/>
            <person name="Jones S.J."/>
            <person name="Bohlmann J."/>
        </authorList>
    </citation>
    <scope>NUCLEOTIDE SEQUENCE</scope>
    <source>
        <tissue evidence="15">Whole emerged adults</tissue>
    </source>
</reference>
<evidence type="ECO:0000256" key="6">
    <source>
        <dbReference type="ARBA" id="ARBA00022723"/>
    </source>
</evidence>
<dbReference type="STRING" id="77166.J3JTV1"/>
<organism evidence="15">
    <name type="scientific">Dendroctonus ponderosae</name>
    <name type="common">Mountain pine beetle</name>
    <dbReference type="NCBI Taxonomy" id="77166"/>
    <lineage>
        <taxon>Eukaryota</taxon>
        <taxon>Metazoa</taxon>
        <taxon>Ecdysozoa</taxon>
        <taxon>Arthropoda</taxon>
        <taxon>Hexapoda</taxon>
        <taxon>Insecta</taxon>
        <taxon>Pterygota</taxon>
        <taxon>Neoptera</taxon>
        <taxon>Endopterygota</taxon>
        <taxon>Coleoptera</taxon>
        <taxon>Polyphaga</taxon>
        <taxon>Cucujiformia</taxon>
        <taxon>Curculionidae</taxon>
        <taxon>Scolytinae</taxon>
        <taxon>Dendroctonus</taxon>
    </lineage>
</organism>
<dbReference type="EMBL" id="KB741019">
    <property type="protein sequence ID" value="ENN75158.1"/>
    <property type="molecule type" value="Genomic_DNA"/>
</dbReference>
<evidence type="ECO:0000256" key="11">
    <source>
        <dbReference type="ARBA" id="ARBA00023242"/>
    </source>
</evidence>
<sequence>MPPKKLPAAPSKKTEQKKKEKVIEDKTFGLKNKKGAKQQKFIQQVEKQVKSGGVHPLKDATKKLDKEQKLKEQKELAMLFKPVQVQKVEKGADPKSIVCAFFKQGQCGKGDKCKFSHDLTIERKAEKRSLYVDMRDDDEENDTMENWDEEKLKEVIEKKHGKAVGGKLAATDIICKYFVDAVEKSKYGWFWQCPAGENCIYRHALPPGFMLKKDRKKDDKKDEITLEELIEKERAALGPKQTKVTLETFLAWKKRKIQEKKDAAKKDEDKKRSDFKAGRQVGLSGREMFSFNPEMAAEFDLEEGDEAFDSTMYKNDDEDAVEYKEINLDMLDDGSEVDDTGTLAAEDRFKSNEVSEPSSSSNDQDDAAGAVPINENLFLEEDLDGLDQELEDLDLED</sequence>
<dbReference type="SMART" id="SM00356">
    <property type="entry name" value="ZnF_C3H1"/>
    <property type="match status" value="2"/>
</dbReference>
<dbReference type="PANTHER" id="PTHR12681">
    <property type="entry name" value="ZINC FINGER-CONTAINING PROTEIN P48ZNF"/>
    <property type="match status" value="1"/>
</dbReference>
<name>J3JTV1_DENPD</name>
<gene>
    <name evidence="18" type="primary">109539899</name>
    <name evidence="17" type="ORF">D910_02400</name>
    <name evidence="16" type="ORF">YQE_08271</name>
</gene>
<keyword evidence="8 12" id="KW-0863">Zinc-finger</keyword>
<evidence type="ECO:0000256" key="13">
    <source>
        <dbReference type="SAM" id="MobiDB-lite"/>
    </source>
</evidence>
<evidence type="ECO:0000313" key="17">
    <source>
        <dbReference type="EMBL" id="ERL84977.1"/>
    </source>
</evidence>
<comment type="similarity">
    <text evidence="3">Belongs to the ZC3H15/TMA46 family.</text>
</comment>
<comment type="subcellular location">
    <subcellularLocation>
        <location evidence="2">Cytoplasm</location>
    </subcellularLocation>
    <subcellularLocation>
        <location evidence="1">Nucleus</location>
    </subcellularLocation>
</comment>
<feature type="compositionally biased region" description="Acidic residues" evidence="13">
    <location>
        <begin position="378"/>
        <end position="397"/>
    </location>
</feature>
<feature type="region of interest" description="Disordered" evidence="13">
    <location>
        <begin position="257"/>
        <end position="279"/>
    </location>
</feature>
<dbReference type="InterPro" id="IPR032378">
    <property type="entry name" value="ZC3H15/TMA46_C"/>
</dbReference>
<evidence type="ECO:0000313" key="18">
    <source>
        <dbReference type="EnsemblMetazoa" id="XP_019763532.1"/>
    </source>
</evidence>
<evidence type="ECO:0000256" key="4">
    <source>
        <dbReference type="ARBA" id="ARBA00015073"/>
    </source>
</evidence>
<dbReference type="EMBL" id="KB631645">
    <property type="protein sequence ID" value="ERL84977.1"/>
    <property type="molecule type" value="Genomic_DNA"/>
</dbReference>
<evidence type="ECO:0000256" key="1">
    <source>
        <dbReference type="ARBA" id="ARBA00004123"/>
    </source>
</evidence>